<gene>
    <name evidence="9" type="ORF">WM40_01435</name>
</gene>
<dbReference type="PANTHER" id="PTHR23501:SF197">
    <property type="entry name" value="COMD"/>
    <property type="match status" value="1"/>
</dbReference>
<evidence type="ECO:0000313" key="9">
    <source>
        <dbReference type="EMBL" id="KKB65433.1"/>
    </source>
</evidence>
<evidence type="ECO:0000256" key="4">
    <source>
        <dbReference type="ARBA" id="ARBA00022692"/>
    </source>
</evidence>
<dbReference type="InterPro" id="IPR004638">
    <property type="entry name" value="EmrB-like"/>
</dbReference>
<comment type="caution">
    <text evidence="9">The sequence shown here is derived from an EMBL/GenBank/DDBJ whole genome shotgun (WGS) entry which is preliminary data.</text>
</comment>
<evidence type="ECO:0000313" key="10">
    <source>
        <dbReference type="Proteomes" id="UP000033618"/>
    </source>
</evidence>
<dbReference type="CDD" id="cd17502">
    <property type="entry name" value="MFS_Azr1_MDR_like"/>
    <property type="match status" value="1"/>
</dbReference>
<dbReference type="SUPFAM" id="SSF103473">
    <property type="entry name" value="MFS general substrate transporter"/>
    <property type="match status" value="1"/>
</dbReference>
<keyword evidence="6 7" id="KW-0472">Membrane</keyword>
<organism evidence="9 10">
    <name type="scientific">Robbsia andropogonis</name>
    <dbReference type="NCBI Taxonomy" id="28092"/>
    <lineage>
        <taxon>Bacteria</taxon>
        <taxon>Pseudomonadati</taxon>
        <taxon>Pseudomonadota</taxon>
        <taxon>Betaproteobacteria</taxon>
        <taxon>Burkholderiales</taxon>
        <taxon>Burkholderiaceae</taxon>
        <taxon>Robbsia</taxon>
    </lineage>
</organism>
<dbReference type="PROSITE" id="PS50850">
    <property type="entry name" value="MFS"/>
    <property type="match status" value="1"/>
</dbReference>
<evidence type="ECO:0000256" key="3">
    <source>
        <dbReference type="ARBA" id="ARBA00022475"/>
    </source>
</evidence>
<evidence type="ECO:0000256" key="5">
    <source>
        <dbReference type="ARBA" id="ARBA00022989"/>
    </source>
</evidence>
<dbReference type="InterPro" id="IPR011701">
    <property type="entry name" value="MFS"/>
</dbReference>
<evidence type="ECO:0000256" key="2">
    <source>
        <dbReference type="ARBA" id="ARBA00022448"/>
    </source>
</evidence>
<dbReference type="GO" id="GO:0005886">
    <property type="term" value="C:plasma membrane"/>
    <property type="evidence" value="ECO:0007669"/>
    <property type="project" value="UniProtKB-SubCell"/>
</dbReference>
<protein>
    <submittedName>
        <fullName evidence="9">Multidrug ABC transporter</fullName>
    </submittedName>
</protein>
<keyword evidence="4 7" id="KW-0812">Transmembrane</keyword>
<keyword evidence="5 7" id="KW-1133">Transmembrane helix</keyword>
<sequence length="501" mass="52092">MVLVAPSRRKVIFAGLMLAMVLAALDQSIVSTALPVIASDLGGLVHMTWVVTAFMLTSTISAPLYGKLSDMYGRRPLFAISIVLFLVASGLCGSAQTMMQLILFRGLQGLGAGGLMTLSQTVIGSIVTPTERGRYQGLFTGAFAVSSVAGPLLGGIITSHASWRWVFLINVPIGVVSLALVMSALPKGLRGGRHRIDYAGAALLSIGTAALLLLLNSGGAATEVASAHANAAMDALLSRIGLGLLAVLAFGLLLVVEHRAAEPILDLTLFRLPPYAISVAASGCMAFAMMGSLVFMPLYYQLVLGQTPAESGMMMLPQVIAMMISSVVGGRISSRTKRFTQLLALGVFLEFLGLALLATCAHFGAPVWAFLAVMALLGMGMGIGMPNATVVVQNAVPPTSLGAATASMSFVRSLGGSLGTALSGGVMAFALHQRLASLPLDVDVTTLLEHGISAMRALPVAQQHMLAHAYQGAIGTSLITGGFLMFIAFVMVFRLSRRSSA</sequence>
<feature type="transmembrane region" description="Helical" evidence="7">
    <location>
        <begin position="413"/>
        <end position="431"/>
    </location>
</feature>
<feature type="transmembrane region" description="Helical" evidence="7">
    <location>
        <begin position="342"/>
        <end position="364"/>
    </location>
</feature>
<dbReference type="Gene3D" id="1.20.1720.10">
    <property type="entry name" value="Multidrug resistance protein D"/>
    <property type="match status" value="1"/>
</dbReference>
<evidence type="ECO:0000256" key="7">
    <source>
        <dbReference type="SAM" id="Phobius"/>
    </source>
</evidence>
<dbReference type="FunFam" id="1.20.1720.10:FF:000004">
    <property type="entry name" value="EmrB/QacA family drug resistance transporter"/>
    <property type="match status" value="1"/>
</dbReference>
<keyword evidence="3" id="KW-1003">Cell membrane</keyword>
<dbReference type="PANTHER" id="PTHR23501">
    <property type="entry name" value="MAJOR FACILITATOR SUPERFAMILY"/>
    <property type="match status" value="1"/>
</dbReference>
<keyword evidence="10" id="KW-1185">Reference proteome</keyword>
<feature type="transmembrane region" description="Helical" evidence="7">
    <location>
        <begin position="163"/>
        <end position="186"/>
    </location>
</feature>
<dbReference type="InterPro" id="IPR036259">
    <property type="entry name" value="MFS_trans_sf"/>
</dbReference>
<accession>A0A0F5K5Q9</accession>
<dbReference type="STRING" id="28092.WM40_01435"/>
<dbReference type="Proteomes" id="UP000033618">
    <property type="component" value="Unassembled WGS sequence"/>
</dbReference>
<feature type="transmembrane region" description="Helical" evidence="7">
    <location>
        <begin position="77"/>
        <end position="96"/>
    </location>
</feature>
<feature type="transmembrane region" description="Helical" evidence="7">
    <location>
        <begin position="277"/>
        <end position="300"/>
    </location>
</feature>
<dbReference type="Gene3D" id="1.20.1250.20">
    <property type="entry name" value="MFS general substrate transporter like domains"/>
    <property type="match status" value="1"/>
</dbReference>
<feature type="transmembrane region" description="Helical" evidence="7">
    <location>
        <begin position="236"/>
        <end position="256"/>
    </location>
</feature>
<dbReference type="NCBIfam" id="TIGR00711">
    <property type="entry name" value="efflux_EmrB"/>
    <property type="match status" value="1"/>
</dbReference>
<feature type="transmembrane region" description="Helical" evidence="7">
    <location>
        <begin position="469"/>
        <end position="493"/>
    </location>
</feature>
<feature type="transmembrane region" description="Helical" evidence="7">
    <location>
        <begin position="102"/>
        <end position="126"/>
    </location>
</feature>
<dbReference type="PRINTS" id="PR01036">
    <property type="entry name" value="TCRTETB"/>
</dbReference>
<dbReference type="InterPro" id="IPR020846">
    <property type="entry name" value="MFS_dom"/>
</dbReference>
<feature type="transmembrane region" description="Helical" evidence="7">
    <location>
        <begin position="138"/>
        <end position="157"/>
    </location>
</feature>
<dbReference type="Pfam" id="PF07690">
    <property type="entry name" value="MFS_1"/>
    <property type="match status" value="1"/>
</dbReference>
<dbReference type="EMBL" id="LAQU01000001">
    <property type="protein sequence ID" value="KKB65433.1"/>
    <property type="molecule type" value="Genomic_DNA"/>
</dbReference>
<proteinExistence type="predicted"/>
<evidence type="ECO:0000256" key="6">
    <source>
        <dbReference type="ARBA" id="ARBA00023136"/>
    </source>
</evidence>
<feature type="transmembrane region" description="Helical" evidence="7">
    <location>
        <begin position="312"/>
        <end position="330"/>
    </location>
</feature>
<evidence type="ECO:0000256" key="1">
    <source>
        <dbReference type="ARBA" id="ARBA00004651"/>
    </source>
</evidence>
<reference evidence="9 10" key="1">
    <citation type="submission" date="2015-03" db="EMBL/GenBank/DDBJ databases">
        <title>Draft Genome Sequence of Burkholderia andropogonis type strain ICMP2807, isolated from Sorghum bicolor.</title>
        <authorList>
            <person name="Lopes-Santos L."/>
            <person name="Castro D.B."/>
            <person name="Ottoboni L.M."/>
            <person name="Park D."/>
            <person name="Weirc B.S."/>
            <person name="Destefano S.A."/>
        </authorList>
    </citation>
    <scope>NUCLEOTIDE SEQUENCE [LARGE SCALE GENOMIC DNA]</scope>
    <source>
        <strain evidence="9 10">ICMP2807</strain>
    </source>
</reference>
<comment type="subcellular location">
    <subcellularLocation>
        <location evidence="1">Cell membrane</location>
        <topology evidence="1">Multi-pass membrane protein</topology>
    </subcellularLocation>
</comment>
<keyword evidence="2" id="KW-0813">Transport</keyword>
<dbReference type="GO" id="GO:0022857">
    <property type="term" value="F:transmembrane transporter activity"/>
    <property type="evidence" value="ECO:0007669"/>
    <property type="project" value="InterPro"/>
</dbReference>
<feature type="transmembrane region" description="Helical" evidence="7">
    <location>
        <begin position="12"/>
        <end position="38"/>
    </location>
</feature>
<feature type="transmembrane region" description="Helical" evidence="7">
    <location>
        <begin position="370"/>
        <end position="392"/>
    </location>
</feature>
<feature type="transmembrane region" description="Helical" evidence="7">
    <location>
        <begin position="198"/>
        <end position="216"/>
    </location>
</feature>
<feature type="domain" description="Major facilitator superfamily (MFS) profile" evidence="8">
    <location>
        <begin position="12"/>
        <end position="500"/>
    </location>
</feature>
<name>A0A0F5K5Q9_9BURK</name>
<dbReference type="AlphaFoldDB" id="A0A0F5K5Q9"/>
<feature type="transmembrane region" description="Helical" evidence="7">
    <location>
        <begin position="44"/>
        <end position="65"/>
    </location>
</feature>
<dbReference type="PATRIC" id="fig|28092.6.peg.327"/>
<evidence type="ECO:0000259" key="8">
    <source>
        <dbReference type="PROSITE" id="PS50850"/>
    </source>
</evidence>